<reference evidence="13" key="1">
    <citation type="submission" date="2021-02" db="EMBL/GenBank/DDBJ databases">
        <authorList>
            <person name="Nowell W R."/>
        </authorList>
    </citation>
    <scope>NUCLEOTIDE SEQUENCE</scope>
</reference>
<comment type="cofactor">
    <cofactor evidence="1">
        <name>Fe(2+)</name>
        <dbReference type="ChEBI" id="CHEBI:29033"/>
    </cofactor>
</comment>
<dbReference type="SMART" id="SM00501">
    <property type="entry name" value="BRIGHT"/>
    <property type="match status" value="1"/>
</dbReference>
<evidence type="ECO:0000256" key="2">
    <source>
        <dbReference type="ARBA" id="ARBA00004123"/>
    </source>
</evidence>
<evidence type="ECO:0000256" key="5">
    <source>
        <dbReference type="ARBA" id="ARBA00022964"/>
    </source>
</evidence>
<feature type="compositionally biased region" description="Low complexity" evidence="9">
    <location>
        <begin position="537"/>
        <end position="547"/>
    </location>
</feature>
<dbReference type="PROSITE" id="PS51011">
    <property type="entry name" value="ARID"/>
    <property type="match status" value="1"/>
</dbReference>
<dbReference type="GO" id="GO:0016020">
    <property type="term" value="C:membrane"/>
    <property type="evidence" value="ECO:0007669"/>
    <property type="project" value="InterPro"/>
</dbReference>
<dbReference type="SMART" id="SM01014">
    <property type="entry name" value="ARID"/>
    <property type="match status" value="1"/>
</dbReference>
<dbReference type="Proteomes" id="UP000663866">
    <property type="component" value="Unassembled WGS sequence"/>
</dbReference>
<evidence type="ECO:0000259" key="12">
    <source>
        <dbReference type="PROSITE" id="PS51471"/>
    </source>
</evidence>
<feature type="domain" description="ARID" evidence="11">
    <location>
        <begin position="301"/>
        <end position="406"/>
    </location>
</feature>
<keyword evidence="8" id="KW-0539">Nucleus</keyword>
<keyword evidence="7" id="KW-0408">Iron</keyword>
<feature type="domain" description="Fe2OG dioxygenase" evidence="12">
    <location>
        <begin position="1303"/>
        <end position="1435"/>
    </location>
</feature>
<dbReference type="Gene3D" id="1.20.120.1760">
    <property type="match status" value="1"/>
</dbReference>
<feature type="region of interest" description="Disordered" evidence="9">
    <location>
        <begin position="590"/>
        <end position="645"/>
    </location>
</feature>
<sequence>MLTDETNTNTSTSMESACLPIGCSVSAKYRGAFCSAQVKTIERQVKLKIVLLDTNDTIIISEEQIVEPKPLRIGNTVTIRLPSSNHHDLNPHLSRSSLIAILNNNDNYDEKQAIIKQIYDNSIYTVVFNDGDEKSLRRSSLCLQGIRLYQTRIDQRKPVEDISTTTPSLTSATMNSNDPSSIVAVRRHENNNQHVFPALILKRKSFSDYIWVKSFLNGREYIVHKINDVEPYKNNSRIRSLCRSTSKQATAACDKFIKYDQIPIVWKKAKSKHVQDDDNSTSESNSSTSESDFDDSDDETIEEKDSFIAQLFAFMDERGKLKPMINMYSSGTPINNIPKIHNYDLDLHRLFNIVRMLGGYNKVTKNEQWNKVYIKMGLPNESSPKNGRLIENTYKKYLFPYEDLSKKLGTMTMPSAYYNSRASTNNDSRRSLLRVRQQSEEKHKTKQPFRKRQSTDSKPILSSTKIQPTSSRRKTIILNKAKLSAILSSSTSDSETSENEITSSSSSTNRRHKKPTIHSPIYKSTVISNEKKKLTKIIPSSLSSPSLCDSQKKREKSNSATSKKTKSTTDMEHDMKPVIKIAKISPDILKNTTFPRHAPPNKSISTKTSKTHDRTSKHQSNRGNSDTEQSKANTSSPICPSFSEPMKQNTLQDVTILPAVAPTSSPPPPPSIKEEPSKSVSLFTTTASTNNTNDDTSVPSIFQTLIPSSSITNQPADGIENFEMNPNKRSYSDENFEFNNKTDEQLSPFKRSRHSMSSQNSDELINNKKSIKDSPAVNNNAQLTFEDILVNDILLVQWELNGNKEYYARCIEKNDSKKELCVHYNGFDLKYHEWIEFDRVIKRHDEIDFDQKQISIAASSIFEKNEQKINMKIENTTMNSIDQNNVWKDFEIVSSNVDEFVPCSSTFQFNDTNNQALHSNIGLRQYDYKPTCILPTSSDDEPMLSIDDAKSIDEKELIPDENSIQQITTKRRSSNIKTDPTQNINIENILPKSETSINQLQAEEETMSISSIIDDQSINSTLPFIAMPSLIPDNRRIYTRQQKRRTFREPNAIQDSSICTKRRTRFDTDINSNFNSDCTNNSDHSPVPIDQQSIEVKRYRTVVKRSGKRPANQLDNENEDLHLNSPMSATLRQQLDNMFKNRSSRYNFLDLNSNLTGDNRLAQLKDRMRQCQKVFFNLKSALRKVEKQKKVFVRRQKSSNTEIIPYEIFIFMEIYKLTNLPNTLYYIPNFINNEEEEYLVSCVNNVPRTRWVQLRNRRLQNWGGQPLAKGMIQTESLPKWLETFTERILKLGNETVYPDNTFQFNHCLVNEYEAGQGIMPHTDGPVYYPIVTTISLQSHTVIEFYRPIDSNDKEDSTSFTNRCVARILLEPRSLFIVKDDMYSYYMHGIEELHKDLINRERISNFDRCSDEIKDKDEQQILTRTTRISLTIRFMLILGQLIFRRSSCIVNLQCRACLFRSVVSKKEQNLPIQLSPKVLLPRTKSFLPCTSLSSIPLNQSKTERVWTIPNILTFSRIGTSPIIGYLVISDHYSIALSLFILSGFTDLLDGWIARRYPSQSSALGSFLDPFADKMLVGFVVISLAYVHLMPLWLLGLILGRDVVIMCAAAYLRIKSVSSPRTLKKILNMKNATVQLYPTFVSKVNTGVQIGLLTLCMAAPIFDYHHTGWMSAIYALSALSTGVSWFSYVGKSGRSTFKMLSQQTKNST</sequence>
<dbReference type="PROSITE" id="PS51471">
    <property type="entry name" value="FE2OG_OXY"/>
    <property type="match status" value="1"/>
</dbReference>
<proteinExistence type="inferred from homology"/>
<dbReference type="CDD" id="cd16100">
    <property type="entry name" value="ARID"/>
    <property type="match status" value="1"/>
</dbReference>
<dbReference type="InterPro" id="IPR016197">
    <property type="entry name" value="Chromo-like_dom_sf"/>
</dbReference>
<dbReference type="InterPro" id="IPR036431">
    <property type="entry name" value="ARID_dom_sf"/>
</dbReference>
<name>A0A818YHU1_9BILA</name>
<comment type="similarity">
    <text evidence="3">Belongs to the alkB family.</text>
</comment>
<keyword evidence="4" id="KW-0479">Metal-binding</keyword>
<dbReference type="GO" id="GO:0003677">
    <property type="term" value="F:DNA binding"/>
    <property type="evidence" value="ECO:0007669"/>
    <property type="project" value="InterPro"/>
</dbReference>
<dbReference type="InterPro" id="IPR043130">
    <property type="entry name" value="CDP-OH_PTrfase_TM_dom"/>
</dbReference>
<dbReference type="GO" id="GO:0051213">
    <property type="term" value="F:dioxygenase activity"/>
    <property type="evidence" value="ECO:0007669"/>
    <property type="project" value="UniProtKB-KW"/>
</dbReference>
<evidence type="ECO:0000256" key="6">
    <source>
        <dbReference type="ARBA" id="ARBA00023002"/>
    </source>
</evidence>
<organism evidence="13 14">
    <name type="scientific">Rotaria magnacalcarata</name>
    <dbReference type="NCBI Taxonomy" id="392030"/>
    <lineage>
        <taxon>Eukaryota</taxon>
        <taxon>Metazoa</taxon>
        <taxon>Spiralia</taxon>
        <taxon>Gnathifera</taxon>
        <taxon>Rotifera</taxon>
        <taxon>Eurotatoria</taxon>
        <taxon>Bdelloidea</taxon>
        <taxon>Philodinida</taxon>
        <taxon>Philodinidae</taxon>
        <taxon>Rotaria</taxon>
    </lineage>
</organism>
<protein>
    <submittedName>
        <fullName evidence="13">Uncharacterized protein</fullName>
    </submittedName>
</protein>
<feature type="region of interest" description="Disordered" evidence="9">
    <location>
        <begin position="273"/>
        <end position="298"/>
    </location>
</feature>
<feature type="region of interest" description="Disordered" evidence="9">
    <location>
        <begin position="419"/>
        <end position="473"/>
    </location>
</feature>
<dbReference type="Gene3D" id="2.30.30.140">
    <property type="match status" value="2"/>
</dbReference>
<evidence type="ECO:0000256" key="1">
    <source>
        <dbReference type="ARBA" id="ARBA00001954"/>
    </source>
</evidence>
<dbReference type="GO" id="GO:0005634">
    <property type="term" value="C:nucleus"/>
    <property type="evidence" value="ECO:0007669"/>
    <property type="project" value="UniProtKB-SubCell"/>
</dbReference>
<dbReference type="GO" id="GO:0046872">
    <property type="term" value="F:metal ion binding"/>
    <property type="evidence" value="ECO:0007669"/>
    <property type="project" value="UniProtKB-KW"/>
</dbReference>
<keyword evidence="10" id="KW-1133">Transmembrane helix</keyword>
<dbReference type="SUPFAM" id="SSF51197">
    <property type="entry name" value="Clavaminate synthase-like"/>
    <property type="match status" value="1"/>
</dbReference>
<dbReference type="InterPro" id="IPR000462">
    <property type="entry name" value="CDP-OH_P_trans"/>
</dbReference>
<dbReference type="SUPFAM" id="SSF46774">
    <property type="entry name" value="ARID-like"/>
    <property type="match status" value="1"/>
</dbReference>
<dbReference type="InterPro" id="IPR027450">
    <property type="entry name" value="AlkB-like"/>
</dbReference>
<dbReference type="Pfam" id="PF01388">
    <property type="entry name" value="ARID"/>
    <property type="match status" value="1"/>
</dbReference>
<evidence type="ECO:0000256" key="10">
    <source>
        <dbReference type="SAM" id="Phobius"/>
    </source>
</evidence>
<dbReference type="SUPFAM" id="SSF54160">
    <property type="entry name" value="Chromo domain-like"/>
    <property type="match status" value="1"/>
</dbReference>
<dbReference type="Gene3D" id="2.60.120.590">
    <property type="entry name" value="Alpha-ketoglutarate-dependent dioxygenase AlkB-like"/>
    <property type="match status" value="1"/>
</dbReference>
<feature type="region of interest" description="Disordered" evidence="9">
    <location>
        <begin position="487"/>
        <end position="523"/>
    </location>
</feature>
<dbReference type="InterPro" id="IPR001606">
    <property type="entry name" value="ARID_dom"/>
</dbReference>
<dbReference type="Pfam" id="PF13532">
    <property type="entry name" value="2OG-FeII_Oxy_2"/>
    <property type="match status" value="1"/>
</dbReference>
<dbReference type="PANTHER" id="PTHR46030">
    <property type="entry name" value="ALPHA-KETOGLUTARATE-DEPENDENT DIOXYGENASE ALKB HOMOLOG 6"/>
    <property type="match status" value="1"/>
</dbReference>
<dbReference type="InterPro" id="IPR005123">
    <property type="entry name" value="Oxoglu/Fe-dep_dioxygenase_dom"/>
</dbReference>
<keyword evidence="10" id="KW-0812">Transmembrane</keyword>
<dbReference type="EMBL" id="CAJOBG010000082">
    <property type="protein sequence ID" value="CAF3753082.1"/>
    <property type="molecule type" value="Genomic_DNA"/>
</dbReference>
<dbReference type="PANTHER" id="PTHR46030:SF1">
    <property type="entry name" value="ALPHA-KETOGLUTARATE-DEPENDENT DIOXYGENASE ALKB HOMOLOG 6"/>
    <property type="match status" value="1"/>
</dbReference>
<feature type="transmembrane region" description="Helical" evidence="10">
    <location>
        <begin position="1633"/>
        <end position="1660"/>
    </location>
</feature>
<evidence type="ECO:0000259" key="11">
    <source>
        <dbReference type="PROSITE" id="PS51011"/>
    </source>
</evidence>
<evidence type="ECO:0000256" key="8">
    <source>
        <dbReference type="ARBA" id="ARBA00023242"/>
    </source>
</evidence>
<comment type="caution">
    <text evidence="13">The sequence shown here is derived from an EMBL/GenBank/DDBJ whole genome shotgun (WGS) entry which is preliminary data.</text>
</comment>
<feature type="region of interest" description="Disordered" evidence="9">
    <location>
        <begin position="537"/>
        <end position="573"/>
    </location>
</feature>
<evidence type="ECO:0000256" key="4">
    <source>
        <dbReference type="ARBA" id="ARBA00022723"/>
    </source>
</evidence>
<keyword evidence="10" id="KW-0472">Membrane</keyword>
<dbReference type="InterPro" id="IPR037151">
    <property type="entry name" value="AlkB-like_sf"/>
</dbReference>
<feature type="compositionally biased region" description="Polar residues" evidence="9">
    <location>
        <begin position="621"/>
        <end position="638"/>
    </location>
</feature>
<keyword evidence="5" id="KW-0223">Dioxygenase</keyword>
<dbReference type="InterPro" id="IPR032862">
    <property type="entry name" value="ALKBH6"/>
</dbReference>
<comment type="subcellular location">
    <subcellularLocation>
        <location evidence="2">Nucleus</location>
    </subcellularLocation>
</comment>
<feature type="transmembrane region" description="Helical" evidence="10">
    <location>
        <begin position="1666"/>
        <end position="1687"/>
    </location>
</feature>
<feature type="compositionally biased region" description="Low complexity" evidence="9">
    <location>
        <begin position="281"/>
        <end position="290"/>
    </location>
</feature>
<keyword evidence="6" id="KW-0560">Oxidoreductase</keyword>
<dbReference type="Pfam" id="PF01066">
    <property type="entry name" value="CDP-OH_P_transf"/>
    <property type="match status" value="1"/>
</dbReference>
<feature type="compositionally biased region" description="Polar residues" evidence="9">
    <location>
        <begin position="456"/>
        <end position="470"/>
    </location>
</feature>
<evidence type="ECO:0000313" key="13">
    <source>
        <dbReference type="EMBL" id="CAF3753082.1"/>
    </source>
</evidence>
<gene>
    <name evidence="13" type="ORF">OVN521_LOCUS1245</name>
</gene>
<dbReference type="GO" id="GO:0016780">
    <property type="term" value="F:phosphotransferase activity, for other substituted phosphate groups"/>
    <property type="evidence" value="ECO:0007669"/>
    <property type="project" value="InterPro"/>
</dbReference>
<dbReference type="Gene3D" id="1.10.150.60">
    <property type="entry name" value="ARID DNA-binding domain"/>
    <property type="match status" value="1"/>
</dbReference>
<accession>A0A818YHU1</accession>
<evidence type="ECO:0000256" key="9">
    <source>
        <dbReference type="SAM" id="MobiDB-lite"/>
    </source>
</evidence>
<feature type="compositionally biased region" description="Low complexity" evidence="9">
    <location>
        <begin position="488"/>
        <end position="508"/>
    </location>
</feature>
<dbReference type="GO" id="GO:0008654">
    <property type="term" value="P:phospholipid biosynthetic process"/>
    <property type="evidence" value="ECO:0007669"/>
    <property type="project" value="InterPro"/>
</dbReference>
<evidence type="ECO:0000313" key="14">
    <source>
        <dbReference type="Proteomes" id="UP000663866"/>
    </source>
</evidence>
<keyword evidence="14" id="KW-1185">Reference proteome</keyword>
<evidence type="ECO:0000256" key="7">
    <source>
        <dbReference type="ARBA" id="ARBA00023004"/>
    </source>
</evidence>
<evidence type="ECO:0000256" key="3">
    <source>
        <dbReference type="ARBA" id="ARBA00007879"/>
    </source>
</evidence>